<dbReference type="SUPFAM" id="SSF53697">
    <property type="entry name" value="SIS domain"/>
    <property type="match status" value="1"/>
</dbReference>
<dbReference type="Proteomes" id="UP000192639">
    <property type="component" value="Unassembled WGS sequence"/>
</dbReference>
<dbReference type="GO" id="GO:0097367">
    <property type="term" value="F:carbohydrate derivative binding"/>
    <property type="evidence" value="ECO:0007669"/>
    <property type="project" value="InterPro"/>
</dbReference>
<evidence type="ECO:0000313" key="9">
    <source>
        <dbReference type="EMBL" id="ORD94581.1"/>
    </source>
</evidence>
<feature type="domain" description="Glutamine amidotransferase type-2" evidence="7">
    <location>
        <begin position="2"/>
        <end position="240"/>
    </location>
</feature>
<dbReference type="InterPro" id="IPR035466">
    <property type="entry name" value="GlmS/AgaS_SIS"/>
</dbReference>
<dbReference type="AlphaFoldDB" id="A0A1Y1S835"/>
<dbReference type="UniPathway" id="UPA00113">
    <property type="reaction ID" value="UER00528"/>
</dbReference>
<dbReference type="GO" id="GO:0006487">
    <property type="term" value="P:protein N-linked glycosylation"/>
    <property type="evidence" value="ECO:0007669"/>
    <property type="project" value="TreeGrafter"/>
</dbReference>
<evidence type="ECO:0000256" key="6">
    <source>
        <dbReference type="ARBA" id="ARBA00022962"/>
    </source>
</evidence>
<comment type="caution">
    <text evidence="9">The sequence shown here is derived from an EMBL/GenBank/DDBJ whole genome shotgun (WGS) entry which is preliminary data.</text>
</comment>
<dbReference type="PROSITE" id="PS51464">
    <property type="entry name" value="SIS"/>
    <property type="match status" value="1"/>
</dbReference>
<sequence length="484" mass="53072">MCGIFGIITSNSPGEVIHQGLGVMQSLGYRGYESSGILVFNETRSFLHRELALIKEESVPTDGMEEWLEEERGKTTLLLHTRWMTHGKKEIVNSHPHRSGTVYVVHNGNVDNFEALKEELSPGHSFASATDTEVILALANLLLKEGVEWGCLGSRLIGRLQGEYAFVLADTDRTNGMVVVRNGLGVAMAFSDDIVVEENRIRASTIQVCSDASNIFDKEYPAVNRLFQLEDGEIVTVENGVATVTRVGDEAVGDVLERIGLETNLPDRKAVYGKYSHMMEKEINDQAELVKMATEGRIDERGEVVLENSNLGEKNRATKRGGVRYLNEDELRAVMEKCTRMRLVACGTSYHACLAVERTLNSLLKKDISVAVATDQTDSGAVINKDDVVVLVSQSGETLDVIEIMNKAREAGATVVAFTNSPGSMIATGSNYNIDLRAGREEAVASTKAYTVQVLTMTLFGIQFGGSQGERGPFWMSCLFCLKK</sequence>
<keyword evidence="3" id="KW-0032">Aminotransferase</keyword>
<dbReference type="InterPro" id="IPR017932">
    <property type="entry name" value="GATase_2_dom"/>
</dbReference>
<dbReference type="GO" id="GO:0004360">
    <property type="term" value="F:glutamine-fructose-6-phosphate transaminase (isomerizing) activity"/>
    <property type="evidence" value="ECO:0007669"/>
    <property type="project" value="UniProtKB-EC"/>
</dbReference>
<dbReference type="InterPro" id="IPR029055">
    <property type="entry name" value="Ntn_hydrolases_N"/>
</dbReference>
<evidence type="ECO:0000313" key="10">
    <source>
        <dbReference type="Proteomes" id="UP000192639"/>
    </source>
</evidence>
<dbReference type="GO" id="GO:0006048">
    <property type="term" value="P:UDP-N-acetylglucosamine biosynthetic process"/>
    <property type="evidence" value="ECO:0007669"/>
    <property type="project" value="UniProtKB-UniPathway"/>
</dbReference>
<evidence type="ECO:0000256" key="4">
    <source>
        <dbReference type="ARBA" id="ARBA00022679"/>
    </source>
</evidence>
<dbReference type="GO" id="GO:0006002">
    <property type="term" value="P:fructose 6-phosphate metabolic process"/>
    <property type="evidence" value="ECO:0007669"/>
    <property type="project" value="TreeGrafter"/>
</dbReference>
<dbReference type="SUPFAM" id="SSF56235">
    <property type="entry name" value="N-terminal nucleophile aminohydrolases (Ntn hydrolases)"/>
    <property type="match status" value="1"/>
</dbReference>
<evidence type="ECO:0000256" key="1">
    <source>
        <dbReference type="ARBA" id="ARBA00001031"/>
    </source>
</evidence>
<dbReference type="InterPro" id="IPR046348">
    <property type="entry name" value="SIS_dom_sf"/>
</dbReference>
<keyword evidence="5" id="KW-0677">Repeat</keyword>
<keyword evidence="10" id="KW-1185">Reference proteome</keyword>
<evidence type="ECO:0000256" key="2">
    <source>
        <dbReference type="ARBA" id="ARBA00012916"/>
    </source>
</evidence>
<keyword evidence="4" id="KW-0808">Transferase</keyword>
<dbReference type="VEuPathDB" id="MicrosporidiaDB:ECANGB1_453"/>
<dbReference type="InterPro" id="IPR001347">
    <property type="entry name" value="SIS_dom"/>
</dbReference>
<evidence type="ECO:0000256" key="3">
    <source>
        <dbReference type="ARBA" id="ARBA00022576"/>
    </source>
</evidence>
<reference evidence="9 10" key="1">
    <citation type="journal article" date="2017" name="Environ. Microbiol.">
        <title>Decay of the glycolytic pathway and adaptation to intranuclear parasitism within Enterocytozoonidae microsporidia.</title>
        <authorList>
            <person name="Wiredu Boakye D."/>
            <person name="Jaroenlak P."/>
            <person name="Prachumwat A."/>
            <person name="Williams T.A."/>
            <person name="Bateman K.S."/>
            <person name="Itsathitphaisarn O."/>
            <person name="Sritunyalucksana K."/>
            <person name="Paszkiewicz K.H."/>
            <person name="Moore K.A."/>
            <person name="Stentiford G.D."/>
            <person name="Williams B.A."/>
        </authorList>
    </citation>
    <scope>NUCLEOTIDE SEQUENCE [LARGE SCALE GENOMIC DNA]</scope>
    <source>
        <strain evidence="9 10">GB1</strain>
    </source>
</reference>
<evidence type="ECO:0000259" key="8">
    <source>
        <dbReference type="PROSITE" id="PS51464"/>
    </source>
</evidence>
<dbReference type="PANTHER" id="PTHR10937">
    <property type="entry name" value="GLUCOSAMINE--FRUCTOSE-6-PHOSPHATE AMINOTRANSFERASE, ISOMERIZING"/>
    <property type="match status" value="1"/>
</dbReference>
<proteinExistence type="predicted"/>
<name>A0A1Y1S835_9MICR</name>
<organism evidence="9 10">
    <name type="scientific">Enterospora canceri</name>
    <dbReference type="NCBI Taxonomy" id="1081671"/>
    <lineage>
        <taxon>Eukaryota</taxon>
        <taxon>Fungi</taxon>
        <taxon>Fungi incertae sedis</taxon>
        <taxon>Microsporidia</taxon>
        <taxon>Enterocytozoonidae</taxon>
        <taxon>Enterospora</taxon>
    </lineage>
</organism>
<dbReference type="Gene3D" id="3.40.50.10490">
    <property type="entry name" value="Glucose-6-phosphate isomerase like protein, domain 1"/>
    <property type="match status" value="1"/>
</dbReference>
<protein>
    <recommendedName>
        <fullName evidence="2">glutamine--fructose-6-phosphate transaminase (isomerizing)</fullName>
        <ecNumber evidence="2">2.6.1.16</ecNumber>
    </recommendedName>
</protein>
<dbReference type="EC" id="2.6.1.16" evidence="2"/>
<accession>A0A1Y1S835</accession>
<dbReference type="OrthoDB" id="15235at2759"/>
<gene>
    <name evidence="9" type="primary">GLMS</name>
    <name evidence="9" type="ORF">ECANGB1_453</name>
</gene>
<dbReference type="PROSITE" id="PS51278">
    <property type="entry name" value="GATASE_TYPE_2"/>
    <property type="match status" value="1"/>
</dbReference>
<dbReference type="CDD" id="cd05008">
    <property type="entry name" value="SIS_GlmS_GlmD_1"/>
    <property type="match status" value="1"/>
</dbReference>
<keyword evidence="6" id="KW-0315">Glutamine amidotransferase</keyword>
<dbReference type="PANTHER" id="PTHR10937:SF0">
    <property type="entry name" value="GLUTAMINE--FRUCTOSE-6-PHOSPHATE TRANSAMINASE (ISOMERIZING)"/>
    <property type="match status" value="1"/>
</dbReference>
<dbReference type="Pfam" id="PF01380">
    <property type="entry name" value="SIS"/>
    <property type="match status" value="1"/>
</dbReference>
<comment type="catalytic activity">
    <reaction evidence="1">
        <text>D-fructose 6-phosphate + L-glutamine = D-glucosamine 6-phosphate + L-glutamate</text>
        <dbReference type="Rhea" id="RHEA:13237"/>
        <dbReference type="ChEBI" id="CHEBI:29985"/>
        <dbReference type="ChEBI" id="CHEBI:58359"/>
        <dbReference type="ChEBI" id="CHEBI:58725"/>
        <dbReference type="ChEBI" id="CHEBI:61527"/>
        <dbReference type="EC" id="2.6.1.16"/>
    </reaction>
</comment>
<feature type="domain" description="SIS" evidence="8">
    <location>
        <begin position="331"/>
        <end position="470"/>
    </location>
</feature>
<dbReference type="Gene3D" id="3.60.20.10">
    <property type="entry name" value="Glutamine Phosphoribosylpyrophosphate, subunit 1, domain 1"/>
    <property type="match status" value="1"/>
</dbReference>
<evidence type="ECO:0000256" key="5">
    <source>
        <dbReference type="ARBA" id="ARBA00022737"/>
    </source>
</evidence>
<dbReference type="Pfam" id="PF13522">
    <property type="entry name" value="GATase_6"/>
    <property type="match status" value="1"/>
</dbReference>
<evidence type="ECO:0000259" key="7">
    <source>
        <dbReference type="PROSITE" id="PS51278"/>
    </source>
</evidence>
<dbReference type="EMBL" id="LWDP01000015">
    <property type="protein sequence ID" value="ORD94581.1"/>
    <property type="molecule type" value="Genomic_DNA"/>
</dbReference>